<feature type="transmembrane region" description="Helical" evidence="1">
    <location>
        <begin position="235"/>
        <end position="263"/>
    </location>
</feature>
<dbReference type="GO" id="GO:0016757">
    <property type="term" value="F:glycosyltransferase activity"/>
    <property type="evidence" value="ECO:0007669"/>
    <property type="project" value="UniProtKB-KW"/>
</dbReference>
<keyword evidence="1" id="KW-1133">Transmembrane helix</keyword>
<feature type="transmembrane region" description="Helical" evidence="1">
    <location>
        <begin position="269"/>
        <end position="286"/>
    </location>
</feature>
<comment type="caution">
    <text evidence="2">The sequence shown here is derived from an EMBL/GenBank/DDBJ whole genome shotgun (WGS) entry which is preliminary data.</text>
</comment>
<feature type="transmembrane region" description="Helical" evidence="1">
    <location>
        <begin position="204"/>
        <end position="223"/>
    </location>
</feature>
<evidence type="ECO:0000313" key="3">
    <source>
        <dbReference type="Proteomes" id="UP000705379"/>
    </source>
</evidence>
<keyword evidence="1" id="KW-0472">Membrane</keyword>
<reference evidence="2" key="2">
    <citation type="journal article" date="2021" name="Microorganisms">
        <title>Bacterial Dimethylsulfoniopropionate Biosynthesis in the East China Sea.</title>
        <authorList>
            <person name="Liu J."/>
            <person name="Zhang Y."/>
            <person name="Liu J."/>
            <person name="Zhong H."/>
            <person name="Williams B.T."/>
            <person name="Zheng Y."/>
            <person name="Curson A.R.J."/>
            <person name="Sun C."/>
            <person name="Sun H."/>
            <person name="Song D."/>
            <person name="Wagner Mackenzie B."/>
            <person name="Bermejo Martinez A."/>
            <person name="Todd J.D."/>
            <person name="Zhang X.H."/>
        </authorList>
    </citation>
    <scope>NUCLEOTIDE SEQUENCE</scope>
    <source>
        <strain evidence="2">AESS21</strain>
    </source>
</reference>
<feature type="transmembrane region" description="Helical" evidence="1">
    <location>
        <begin position="332"/>
        <end position="354"/>
    </location>
</feature>
<dbReference type="RefSeq" id="WP_213217704.1">
    <property type="nucleotide sequence ID" value="NZ_QTKU01000005.1"/>
</dbReference>
<proteinExistence type="predicted"/>
<evidence type="ECO:0000256" key="1">
    <source>
        <dbReference type="SAM" id="Phobius"/>
    </source>
</evidence>
<keyword evidence="2" id="KW-0328">Glycosyltransferase</keyword>
<feature type="transmembrane region" description="Helical" evidence="1">
    <location>
        <begin position="78"/>
        <end position="95"/>
    </location>
</feature>
<reference evidence="2" key="1">
    <citation type="submission" date="2018-08" db="EMBL/GenBank/DDBJ databases">
        <authorList>
            <person name="Jin W."/>
            <person name="Wang H."/>
            <person name="Yang Y."/>
            <person name="Li M."/>
            <person name="Liu J."/>
        </authorList>
    </citation>
    <scope>NUCLEOTIDE SEQUENCE</scope>
    <source>
        <strain evidence="2">AESS21</strain>
    </source>
</reference>
<evidence type="ECO:0000313" key="2">
    <source>
        <dbReference type="EMBL" id="MBS8262404.1"/>
    </source>
</evidence>
<dbReference type="AlphaFoldDB" id="A0A944GUF9"/>
<feature type="transmembrane region" description="Helical" evidence="1">
    <location>
        <begin position="129"/>
        <end position="148"/>
    </location>
</feature>
<sequence>MSSLKQLDAVEDWYLDDQRYRSWLIAVFATVVGCLTFNFFLAIINTNVTAIRESHVVVSELMLISCGLLLALTRSGGFYALLVLFLTYMAFILALRSEMDLKAIRDILIPLTFYFVGRRFRSLEDADRLIFLAAVIVTGIALFEFLMLDVFTSVVNIFDYYVARGSLAADDNFVEGSTLFISSTRIGGRNFFGFLGNVRASSVFLEPVTMGNFGAFLCLWALFRTDMQRRLLLFFLAFLVIVLGDARFGMFVCLAFLVALPFARIAPSIVWWLIPFIVMALLGLYGEIVQGEPWGDDLLGRIVHSAQLMAKLEWASAFGIEANLPFLDDNGYAYTLSQIGVIGTIVLWSLFVFTAGQRSVALRFKALAVVFICLLMIVSNSFYSIKLAALFWLAAGAVDATGQEDLDQYRISETLPKPITSLRKMLSPG</sequence>
<feature type="transmembrane region" description="Helical" evidence="1">
    <location>
        <begin position="366"/>
        <end position="385"/>
    </location>
</feature>
<feature type="transmembrane region" description="Helical" evidence="1">
    <location>
        <begin position="20"/>
        <end position="44"/>
    </location>
</feature>
<dbReference type="PROSITE" id="PS51257">
    <property type="entry name" value="PROKAR_LIPOPROTEIN"/>
    <property type="match status" value="1"/>
</dbReference>
<accession>A0A944GUF9</accession>
<keyword evidence="1" id="KW-0812">Transmembrane</keyword>
<gene>
    <name evidence="2" type="ORF">DYI23_19420</name>
</gene>
<dbReference type="EMBL" id="QTKU01000005">
    <property type="protein sequence ID" value="MBS8262404.1"/>
    <property type="molecule type" value="Genomic_DNA"/>
</dbReference>
<feature type="transmembrane region" description="Helical" evidence="1">
    <location>
        <begin position="56"/>
        <end position="72"/>
    </location>
</feature>
<keyword evidence="2" id="KW-0808">Transferase</keyword>
<organism evidence="2 3">
    <name type="scientific">Roseibium polysiphoniae</name>
    <dbReference type="NCBI Taxonomy" id="2571221"/>
    <lineage>
        <taxon>Bacteria</taxon>
        <taxon>Pseudomonadati</taxon>
        <taxon>Pseudomonadota</taxon>
        <taxon>Alphaproteobacteria</taxon>
        <taxon>Hyphomicrobiales</taxon>
        <taxon>Stappiaceae</taxon>
        <taxon>Roseibium</taxon>
    </lineage>
</organism>
<dbReference type="Proteomes" id="UP000705379">
    <property type="component" value="Unassembled WGS sequence"/>
</dbReference>
<name>A0A944GUF9_9HYPH</name>
<protein>
    <submittedName>
        <fullName evidence="2">UDP-phosphate alpha N-acetylglucosaminyltransferase</fullName>
    </submittedName>
</protein>